<sequence>MNKLPNIVYRPIQSRFSLVPRRWTSSTGGGEREVYPNQMTKEEAKGRRVGNAVLGIILAAIAGGFYYHTLSTVHLDDFRDIKDERLEKQVPRVSPFGSQINLPSTKDVTKALNEREAQDKRNK</sequence>
<feature type="compositionally biased region" description="Basic and acidic residues" evidence="1">
    <location>
        <begin position="107"/>
        <end position="123"/>
    </location>
</feature>
<feature type="region of interest" description="Disordered" evidence="1">
    <location>
        <begin position="92"/>
        <end position="123"/>
    </location>
</feature>
<keyword evidence="2" id="KW-0472">Membrane</keyword>
<keyword evidence="2" id="KW-1133">Transmembrane helix</keyword>
<reference evidence="3 4" key="1">
    <citation type="journal article" date="2018" name="Genome Biol. Evol.">
        <title>Multiple Roots of Fruiting Body Formation in Amoebozoa.</title>
        <authorList>
            <person name="Hillmann F."/>
            <person name="Forbes G."/>
            <person name="Novohradska S."/>
            <person name="Ferling I."/>
            <person name="Riege K."/>
            <person name="Groth M."/>
            <person name="Westermann M."/>
            <person name="Marz M."/>
            <person name="Spaller T."/>
            <person name="Winckler T."/>
            <person name="Schaap P."/>
            <person name="Glockner G."/>
        </authorList>
    </citation>
    <scope>NUCLEOTIDE SEQUENCE [LARGE SCALE GENOMIC DNA]</scope>
    <source>
        <strain evidence="3 4">Jena</strain>
    </source>
</reference>
<dbReference type="Proteomes" id="UP000241769">
    <property type="component" value="Unassembled WGS sequence"/>
</dbReference>
<name>A0A2P6MSX0_9EUKA</name>
<keyword evidence="4" id="KW-1185">Reference proteome</keyword>
<evidence type="ECO:0000313" key="3">
    <source>
        <dbReference type="EMBL" id="PRP74798.1"/>
    </source>
</evidence>
<evidence type="ECO:0000313" key="4">
    <source>
        <dbReference type="Proteomes" id="UP000241769"/>
    </source>
</evidence>
<feature type="compositionally biased region" description="Polar residues" evidence="1">
    <location>
        <begin position="96"/>
        <end position="106"/>
    </location>
</feature>
<accession>A0A2P6MSX0</accession>
<evidence type="ECO:0000256" key="1">
    <source>
        <dbReference type="SAM" id="MobiDB-lite"/>
    </source>
</evidence>
<dbReference type="AlphaFoldDB" id="A0A2P6MSX0"/>
<proteinExistence type="predicted"/>
<feature type="transmembrane region" description="Helical" evidence="2">
    <location>
        <begin position="49"/>
        <end position="67"/>
    </location>
</feature>
<dbReference type="EMBL" id="MDYQ01000441">
    <property type="protein sequence ID" value="PRP74798.1"/>
    <property type="molecule type" value="Genomic_DNA"/>
</dbReference>
<evidence type="ECO:0008006" key="5">
    <source>
        <dbReference type="Google" id="ProtNLM"/>
    </source>
</evidence>
<comment type="caution">
    <text evidence="3">The sequence shown here is derived from an EMBL/GenBank/DDBJ whole genome shotgun (WGS) entry which is preliminary data.</text>
</comment>
<evidence type="ECO:0000256" key="2">
    <source>
        <dbReference type="SAM" id="Phobius"/>
    </source>
</evidence>
<organism evidence="3 4">
    <name type="scientific">Planoprotostelium fungivorum</name>
    <dbReference type="NCBI Taxonomy" id="1890364"/>
    <lineage>
        <taxon>Eukaryota</taxon>
        <taxon>Amoebozoa</taxon>
        <taxon>Evosea</taxon>
        <taxon>Variosea</taxon>
        <taxon>Cavosteliida</taxon>
        <taxon>Cavosteliaceae</taxon>
        <taxon>Planoprotostelium</taxon>
    </lineage>
</organism>
<protein>
    <recommendedName>
        <fullName evidence="5">Cytochrome c oxidase assembly factor 3</fullName>
    </recommendedName>
</protein>
<dbReference type="InParanoid" id="A0A2P6MSX0"/>
<keyword evidence="2" id="KW-0812">Transmembrane</keyword>
<gene>
    <name evidence="3" type="ORF">PROFUN_06659</name>
</gene>